<comment type="caution">
    <text evidence="1">The sequence shown here is derived from an EMBL/GenBank/DDBJ whole genome shotgun (WGS) entry which is preliminary data.</text>
</comment>
<dbReference type="EMBL" id="JAQAGZ010000004">
    <property type="protein sequence ID" value="MCZ8512407.1"/>
    <property type="molecule type" value="Genomic_DNA"/>
</dbReference>
<accession>A0ABT4Q6K0</accession>
<gene>
    <name evidence="1" type="ORF">O9H85_08165</name>
</gene>
<protein>
    <submittedName>
        <fullName evidence="1">Uncharacterized protein</fullName>
    </submittedName>
</protein>
<evidence type="ECO:0000313" key="2">
    <source>
        <dbReference type="Proteomes" id="UP001527882"/>
    </source>
</evidence>
<sequence length="300" mass="33594">MSKSYLTIDEYKRAPTSINVNKLDNTNINIQNAQDAELSNVIRRASAWIDNYCQMPSGLSATINTETKPTHITRDGFLRVQPYNAPIIQVSNVQWRLYPSASWTIIDISNIQVYERHFEAMIWFQYLGNSMLTLGNNFAYPVNSYYSTYISPSMGSNIENTQITVQYTYVNGYANTTLQNNASMGNSSIVVNDTTGIMNGTLLTLYDGANTEDITVLSLTGNTLQLSNPLLFNHNAKIAVSAIPADIKQACILVVNYFLKERGSNAIAMANVEAPTKQKSNDEKDLELAKQLLRRYRKVV</sequence>
<evidence type="ECO:0000313" key="1">
    <source>
        <dbReference type="EMBL" id="MCZ8512407.1"/>
    </source>
</evidence>
<reference evidence="1 2" key="1">
    <citation type="submission" date="2022-12" db="EMBL/GenBank/DDBJ databases">
        <title>Draft genome sequence of Paenibacillus sp. dW9.</title>
        <authorList>
            <person name="Choi E.-W."/>
            <person name="Kim D.-U."/>
        </authorList>
    </citation>
    <scope>NUCLEOTIDE SEQUENCE [LARGE SCALE GENOMIC DNA]</scope>
    <source>
        <strain evidence="2">dW9</strain>
    </source>
</reference>
<dbReference type="Proteomes" id="UP001527882">
    <property type="component" value="Unassembled WGS sequence"/>
</dbReference>
<organism evidence="1 2">
    <name type="scientific">Paenibacillus gyeongsangnamensis</name>
    <dbReference type="NCBI Taxonomy" id="3388067"/>
    <lineage>
        <taxon>Bacteria</taxon>
        <taxon>Bacillati</taxon>
        <taxon>Bacillota</taxon>
        <taxon>Bacilli</taxon>
        <taxon>Bacillales</taxon>
        <taxon>Paenibacillaceae</taxon>
        <taxon>Paenibacillus</taxon>
    </lineage>
</organism>
<dbReference type="RefSeq" id="WP_269880830.1">
    <property type="nucleotide sequence ID" value="NZ_JAQAGZ010000004.1"/>
</dbReference>
<keyword evidence="2" id="KW-1185">Reference proteome</keyword>
<name>A0ABT4Q6K0_9BACL</name>
<proteinExistence type="predicted"/>